<reference evidence="2 3" key="1">
    <citation type="journal article" date="2006" name="Science">
        <title>The genome of black cottonwood, Populus trichocarpa (Torr. &amp; Gray).</title>
        <authorList>
            <person name="Tuskan G.A."/>
            <person name="Difazio S."/>
            <person name="Jansson S."/>
            <person name="Bohlmann J."/>
            <person name="Grigoriev I."/>
            <person name="Hellsten U."/>
            <person name="Putnam N."/>
            <person name="Ralph S."/>
            <person name="Rombauts S."/>
            <person name="Salamov A."/>
            <person name="Schein J."/>
            <person name="Sterck L."/>
            <person name="Aerts A."/>
            <person name="Bhalerao R.R."/>
            <person name="Bhalerao R.P."/>
            <person name="Blaudez D."/>
            <person name="Boerjan W."/>
            <person name="Brun A."/>
            <person name="Brunner A."/>
            <person name="Busov V."/>
            <person name="Campbell M."/>
            <person name="Carlson J."/>
            <person name="Chalot M."/>
            <person name="Chapman J."/>
            <person name="Chen G.L."/>
            <person name="Cooper D."/>
            <person name="Coutinho P.M."/>
            <person name="Couturier J."/>
            <person name="Covert S."/>
            <person name="Cronk Q."/>
            <person name="Cunningham R."/>
            <person name="Davis J."/>
            <person name="Degroeve S."/>
            <person name="Dejardin A."/>
            <person name="Depamphilis C."/>
            <person name="Detter J."/>
            <person name="Dirks B."/>
            <person name="Dubchak I."/>
            <person name="Duplessis S."/>
            <person name="Ehlting J."/>
            <person name="Ellis B."/>
            <person name="Gendler K."/>
            <person name="Goodstein D."/>
            <person name="Gribskov M."/>
            <person name="Grimwood J."/>
            <person name="Groover A."/>
            <person name="Gunter L."/>
            <person name="Hamberger B."/>
            <person name="Heinze B."/>
            <person name="Helariutta Y."/>
            <person name="Henrissat B."/>
            <person name="Holligan D."/>
            <person name="Holt R."/>
            <person name="Huang W."/>
            <person name="Islam-Faridi N."/>
            <person name="Jones S."/>
            <person name="Jones-Rhoades M."/>
            <person name="Jorgensen R."/>
            <person name="Joshi C."/>
            <person name="Kangasjarvi J."/>
            <person name="Karlsson J."/>
            <person name="Kelleher C."/>
            <person name="Kirkpatrick R."/>
            <person name="Kirst M."/>
            <person name="Kohler A."/>
            <person name="Kalluri U."/>
            <person name="Larimer F."/>
            <person name="Leebens-Mack J."/>
            <person name="Leple J.C."/>
            <person name="Locascio P."/>
            <person name="Lou Y."/>
            <person name="Lucas S."/>
            <person name="Martin F."/>
            <person name="Montanini B."/>
            <person name="Napoli C."/>
            <person name="Nelson D.R."/>
            <person name="Nelson C."/>
            <person name="Nieminen K."/>
            <person name="Nilsson O."/>
            <person name="Pereda V."/>
            <person name="Peter G."/>
            <person name="Philippe R."/>
            <person name="Pilate G."/>
            <person name="Poliakov A."/>
            <person name="Razumovskaya J."/>
            <person name="Richardson P."/>
            <person name="Rinaldi C."/>
            <person name="Ritland K."/>
            <person name="Rouze P."/>
            <person name="Ryaboy D."/>
            <person name="Schmutz J."/>
            <person name="Schrader J."/>
            <person name="Segerman B."/>
            <person name="Shin H."/>
            <person name="Siddiqui A."/>
            <person name="Sterky F."/>
            <person name="Terry A."/>
            <person name="Tsai C.J."/>
            <person name="Uberbacher E."/>
            <person name="Unneberg P."/>
            <person name="Vahala J."/>
            <person name="Wall K."/>
            <person name="Wessler S."/>
            <person name="Yang G."/>
            <person name="Yin T."/>
            <person name="Douglas C."/>
            <person name="Marra M."/>
            <person name="Sandberg G."/>
            <person name="Van de Peer Y."/>
            <person name="Rokhsar D."/>
        </authorList>
    </citation>
    <scope>NUCLEOTIDE SEQUENCE [LARGE SCALE GENOMIC DNA]</scope>
    <source>
        <strain evidence="3">cv. Nisqually</strain>
    </source>
</reference>
<gene>
    <name evidence="2" type="ORF">POPTR_011G123400</name>
</gene>
<dbReference type="InParanoid" id="B9HZY5"/>
<evidence type="ECO:0000313" key="2">
    <source>
        <dbReference type="EMBL" id="PNT13091.1"/>
    </source>
</evidence>
<keyword evidence="1" id="KW-1133">Transmembrane helix</keyword>
<sequence>MLCLFFMIFPFQFYILTFIVYAYWFAAKAAFGTSVDYNTTFFDIAEVYESMVLVATKYAELPCMKASSLKCSNCL</sequence>
<keyword evidence="1" id="KW-0812">Transmembrane</keyword>
<dbReference type="AlphaFoldDB" id="B9HZY5"/>
<organism evidence="2 3">
    <name type="scientific">Populus trichocarpa</name>
    <name type="common">Western balsam poplar</name>
    <name type="synonym">Populus balsamifera subsp. trichocarpa</name>
    <dbReference type="NCBI Taxonomy" id="3694"/>
    <lineage>
        <taxon>Eukaryota</taxon>
        <taxon>Viridiplantae</taxon>
        <taxon>Streptophyta</taxon>
        <taxon>Embryophyta</taxon>
        <taxon>Tracheophyta</taxon>
        <taxon>Spermatophyta</taxon>
        <taxon>Magnoliopsida</taxon>
        <taxon>eudicotyledons</taxon>
        <taxon>Gunneridae</taxon>
        <taxon>Pentapetalae</taxon>
        <taxon>rosids</taxon>
        <taxon>fabids</taxon>
        <taxon>Malpighiales</taxon>
        <taxon>Salicaceae</taxon>
        <taxon>Saliceae</taxon>
        <taxon>Populus</taxon>
    </lineage>
</organism>
<evidence type="ECO:0000256" key="1">
    <source>
        <dbReference type="SAM" id="Phobius"/>
    </source>
</evidence>
<feature type="transmembrane region" description="Helical" evidence="1">
    <location>
        <begin position="6"/>
        <end position="26"/>
    </location>
</feature>
<dbReference type="HOGENOM" id="CLU_2675647_0_0_1"/>
<accession>B9HZY5</accession>
<evidence type="ECO:0000313" key="3">
    <source>
        <dbReference type="Proteomes" id="UP000006729"/>
    </source>
</evidence>
<keyword evidence="3" id="KW-1185">Reference proteome</keyword>
<proteinExistence type="predicted"/>
<dbReference type="Proteomes" id="UP000006729">
    <property type="component" value="Chromosome 11"/>
</dbReference>
<dbReference type="EMBL" id="CM009300">
    <property type="protein sequence ID" value="PNT13091.1"/>
    <property type="molecule type" value="Genomic_DNA"/>
</dbReference>
<name>B9HZY5_POPTR</name>
<keyword evidence="1" id="KW-0472">Membrane</keyword>
<protein>
    <submittedName>
        <fullName evidence="2">Uncharacterized protein</fullName>
    </submittedName>
</protein>